<dbReference type="FunFam" id="3.40.50.300:FF:001155">
    <property type="entry name" value="minichromosome maintenance domain-containing protein 2"/>
    <property type="match status" value="1"/>
</dbReference>
<keyword evidence="4" id="KW-0227">DNA damage</keyword>
<evidence type="ECO:0000259" key="11">
    <source>
        <dbReference type="Pfam" id="PF00493"/>
    </source>
</evidence>
<evidence type="ECO:0000256" key="10">
    <source>
        <dbReference type="ARBA" id="ARBA00067689"/>
    </source>
</evidence>
<dbReference type="PANTHER" id="PTHR11630:SF75">
    <property type="entry name" value="MINICHROMOSOME MAINTENANCE DOMAIN-CONTAINING PROTEIN 2"/>
    <property type="match status" value="1"/>
</dbReference>
<evidence type="ECO:0000256" key="9">
    <source>
        <dbReference type="ARBA" id="ARBA00059210"/>
    </source>
</evidence>
<evidence type="ECO:0000256" key="4">
    <source>
        <dbReference type="ARBA" id="ARBA00022763"/>
    </source>
</evidence>
<evidence type="ECO:0000259" key="13">
    <source>
        <dbReference type="Pfam" id="PF26063"/>
    </source>
</evidence>
<evidence type="ECO:0000313" key="15">
    <source>
        <dbReference type="Proteomes" id="UP000018936"/>
    </source>
</evidence>
<keyword evidence="5" id="KW-0067">ATP-binding</keyword>
<keyword evidence="6" id="KW-0238">DNA-binding</keyword>
<reference evidence="14 15" key="1">
    <citation type="journal article" date="2013" name="Proc. Natl. Acad. Sci. U.S.A.">
        <title>The king cobra genome reveals dynamic gene evolution and adaptation in the snake venom system.</title>
        <authorList>
            <person name="Vonk F.J."/>
            <person name="Casewell N.R."/>
            <person name="Henkel C.V."/>
            <person name="Heimberg A.M."/>
            <person name="Jansen H.J."/>
            <person name="McCleary R.J."/>
            <person name="Kerkkamp H.M."/>
            <person name="Vos R.A."/>
            <person name="Guerreiro I."/>
            <person name="Calvete J.J."/>
            <person name="Wuster W."/>
            <person name="Woods A.E."/>
            <person name="Logan J.M."/>
            <person name="Harrison R.A."/>
            <person name="Castoe T.A."/>
            <person name="de Koning A.P."/>
            <person name="Pollock D.D."/>
            <person name="Yandell M."/>
            <person name="Calderon D."/>
            <person name="Renjifo C."/>
            <person name="Currier R.B."/>
            <person name="Salgado D."/>
            <person name="Pla D."/>
            <person name="Sanz L."/>
            <person name="Hyder A.S."/>
            <person name="Ribeiro J.M."/>
            <person name="Arntzen J.W."/>
            <person name="van den Thillart G.E."/>
            <person name="Boetzer M."/>
            <person name="Pirovano W."/>
            <person name="Dirks R.P."/>
            <person name="Spaink H.P."/>
            <person name="Duboule D."/>
            <person name="McGlinn E."/>
            <person name="Kini R.M."/>
            <person name="Richardson M.K."/>
        </authorList>
    </citation>
    <scope>NUCLEOTIDE SEQUENCE</scope>
    <source>
        <tissue evidence="14">Blood</tissue>
    </source>
</reference>
<dbReference type="Gene3D" id="3.40.50.300">
    <property type="entry name" value="P-loop containing nucleotide triphosphate hydrolases"/>
    <property type="match status" value="1"/>
</dbReference>
<dbReference type="GO" id="GO:0005524">
    <property type="term" value="F:ATP binding"/>
    <property type="evidence" value="ECO:0007669"/>
    <property type="project" value="UniProtKB-KW"/>
</dbReference>
<dbReference type="PANTHER" id="PTHR11630">
    <property type="entry name" value="DNA REPLICATION LICENSING FACTOR MCM FAMILY MEMBER"/>
    <property type="match status" value="1"/>
</dbReference>
<dbReference type="GO" id="GO:0000727">
    <property type="term" value="P:double-strand break repair via break-induced replication"/>
    <property type="evidence" value="ECO:0007669"/>
    <property type="project" value="TreeGrafter"/>
</dbReference>
<keyword evidence="2" id="KW-0597">Phosphoprotein</keyword>
<dbReference type="GO" id="GO:0051321">
    <property type="term" value="P:meiotic cell cycle"/>
    <property type="evidence" value="ECO:0007669"/>
    <property type="project" value="UniProtKB-KW"/>
</dbReference>
<comment type="caution">
    <text evidence="14">The sequence shown here is derived from an EMBL/GenBank/DDBJ whole genome shotgun (WGS) entry which is preliminary data.</text>
</comment>
<evidence type="ECO:0000256" key="6">
    <source>
        <dbReference type="ARBA" id="ARBA00023125"/>
    </source>
</evidence>
<name>V8P9F6_OPHHA</name>
<keyword evidence="3" id="KW-0547">Nucleotide-binding</keyword>
<evidence type="ECO:0000259" key="12">
    <source>
        <dbReference type="Pfam" id="PF17855"/>
    </source>
</evidence>
<dbReference type="InterPro" id="IPR041562">
    <property type="entry name" value="MCM_lid"/>
</dbReference>
<evidence type="ECO:0000256" key="2">
    <source>
        <dbReference type="ARBA" id="ARBA00022553"/>
    </source>
</evidence>
<feature type="domain" description="MCM C-terminal AAA(+) ATPase" evidence="11">
    <location>
        <begin position="310"/>
        <end position="489"/>
    </location>
</feature>
<comment type="similarity">
    <text evidence="1">Belongs to the MCM family.</text>
</comment>
<keyword evidence="8" id="KW-0469">Meiosis</keyword>
<dbReference type="InterPro" id="IPR058769">
    <property type="entry name" value="MCMDC2_N"/>
</dbReference>
<dbReference type="InterPro" id="IPR001208">
    <property type="entry name" value="MCM_dom"/>
</dbReference>
<keyword evidence="15" id="KW-1185">Reference proteome</keyword>
<comment type="function">
    <text evidence="9">Plays an important role in meiotic recombination and associated DNA double-strand break repair.</text>
</comment>
<gene>
    <name evidence="14" type="ORF">L345_03676</name>
</gene>
<dbReference type="GO" id="GO:0005634">
    <property type="term" value="C:nucleus"/>
    <property type="evidence" value="ECO:0007669"/>
    <property type="project" value="TreeGrafter"/>
</dbReference>
<feature type="domain" description="MCMDC2 N-terminal" evidence="13">
    <location>
        <begin position="8"/>
        <end position="108"/>
    </location>
</feature>
<dbReference type="InterPro" id="IPR031327">
    <property type="entry name" value="MCM"/>
</dbReference>
<evidence type="ECO:0000256" key="5">
    <source>
        <dbReference type="ARBA" id="ARBA00022840"/>
    </source>
</evidence>
<dbReference type="AlphaFoldDB" id="V8P9F6"/>
<dbReference type="InterPro" id="IPR027417">
    <property type="entry name" value="P-loop_NTPase"/>
</dbReference>
<dbReference type="Proteomes" id="UP000018936">
    <property type="component" value="Unassembled WGS sequence"/>
</dbReference>
<dbReference type="Pfam" id="PF17855">
    <property type="entry name" value="MCM_lid"/>
    <property type="match status" value="1"/>
</dbReference>
<sequence length="679" mass="75967">MKLDLLKMKEAALIYLDKSGGLQKFVNDCKSYCNESSQACAVFRFLILVNPSDITELDATLGNYILHQPVKGTQIFQSVCFTAVKTLSLIQQIETEAQMNIVLKLTHLPSLPCYILSLCKFPFDYTTQRFYVAEGIVIAMSIITKYTQGAKFVCSEETCQFSEGFQYIRVHTAGATESATLRNDFVCSLCMSPLKEDKKYRVLGDKQVVEMIDSKAVSVFQGFSGSKTHLRFQSFTVFLRDELSNEMKMGNQYKIIGIPICMQSFLQATICLEANSVYPSNFTGPSCISEKFKYLLSLTSNSCWKFTALLADSFASKVLPSGIYNILKLSIMLSLVQTIDGDDKTADYLDLLVIANDSLTLERIMNYSICLVPRGIRHFPSGEVFPTVSKDKHGTGSAIIQAGSALMAKNGICFIGELTSYKKEKLEQLQAVLESRTITKFIPGKKYGETTDQKVIFPVQTSFWSFIDVDSSSKKHIQLDNTVIGQLDLSLISATLIDAFGLLIYCNEASCCQSPFPVTNFIFKKSINSEEIYSITQQFQTQDYEENLHVELCPESERLIHGYYLASRRVRTQLMNGPNLSATSLKILISLSKAHAKLSLRTKVLEQDVLIAVLLFESSLTLKYGASVFCVAPNALFPFELNSENSLNQRDIYLTECHQQLKQFIATYGPVTHVLSSEI</sequence>
<dbReference type="GO" id="GO:0017116">
    <property type="term" value="F:single-stranded DNA helicase activity"/>
    <property type="evidence" value="ECO:0007669"/>
    <property type="project" value="TreeGrafter"/>
</dbReference>
<evidence type="ECO:0000256" key="7">
    <source>
        <dbReference type="ARBA" id="ARBA00023204"/>
    </source>
</evidence>
<feature type="domain" description="MCM AAA-lid" evidence="12">
    <location>
        <begin position="547"/>
        <end position="620"/>
    </location>
</feature>
<evidence type="ECO:0000256" key="8">
    <source>
        <dbReference type="ARBA" id="ARBA00023254"/>
    </source>
</evidence>
<proteinExistence type="inferred from homology"/>
<accession>V8P9F6</accession>
<evidence type="ECO:0000256" key="1">
    <source>
        <dbReference type="ARBA" id="ARBA00008010"/>
    </source>
</evidence>
<dbReference type="OrthoDB" id="2015372at2759"/>
<feature type="non-terminal residue" evidence="14">
    <location>
        <position position="1"/>
    </location>
</feature>
<evidence type="ECO:0000256" key="3">
    <source>
        <dbReference type="ARBA" id="ARBA00022741"/>
    </source>
</evidence>
<evidence type="ECO:0000313" key="14">
    <source>
        <dbReference type="EMBL" id="ETE70507.1"/>
    </source>
</evidence>
<dbReference type="Pfam" id="PF26063">
    <property type="entry name" value="MCMDC2_N"/>
    <property type="match status" value="1"/>
</dbReference>
<keyword evidence="7" id="KW-0234">DNA repair</keyword>
<organism evidence="14 15">
    <name type="scientific">Ophiophagus hannah</name>
    <name type="common">King cobra</name>
    <name type="synonym">Naja hannah</name>
    <dbReference type="NCBI Taxonomy" id="8665"/>
    <lineage>
        <taxon>Eukaryota</taxon>
        <taxon>Metazoa</taxon>
        <taxon>Chordata</taxon>
        <taxon>Craniata</taxon>
        <taxon>Vertebrata</taxon>
        <taxon>Euteleostomi</taxon>
        <taxon>Lepidosauria</taxon>
        <taxon>Squamata</taxon>
        <taxon>Bifurcata</taxon>
        <taxon>Unidentata</taxon>
        <taxon>Episquamata</taxon>
        <taxon>Toxicofera</taxon>
        <taxon>Serpentes</taxon>
        <taxon>Colubroidea</taxon>
        <taxon>Elapidae</taxon>
        <taxon>Elapinae</taxon>
        <taxon>Ophiophagus</taxon>
    </lineage>
</organism>
<dbReference type="EMBL" id="AZIM01000538">
    <property type="protein sequence ID" value="ETE70507.1"/>
    <property type="molecule type" value="Genomic_DNA"/>
</dbReference>
<dbReference type="Pfam" id="PF00493">
    <property type="entry name" value="MCM"/>
    <property type="match status" value="1"/>
</dbReference>
<protein>
    <recommendedName>
        <fullName evidence="10">Minichromosome maintenance domain-containing protein 2</fullName>
    </recommendedName>
</protein>
<dbReference type="GO" id="GO:0003677">
    <property type="term" value="F:DNA binding"/>
    <property type="evidence" value="ECO:0007669"/>
    <property type="project" value="UniProtKB-KW"/>
</dbReference>